<keyword evidence="1" id="KW-1133">Transmembrane helix</keyword>
<accession>A0A0F5VAE8</accession>
<evidence type="ECO:0000313" key="2">
    <source>
        <dbReference type="EMBL" id="KKC99088.1"/>
    </source>
</evidence>
<proteinExistence type="predicted"/>
<feature type="transmembrane region" description="Helical" evidence="1">
    <location>
        <begin position="6"/>
        <end position="25"/>
    </location>
</feature>
<keyword evidence="1" id="KW-0812">Transmembrane</keyword>
<keyword evidence="1" id="KW-0472">Membrane</keyword>
<dbReference type="OrthoDB" id="9882061at2"/>
<comment type="caution">
    <text evidence="2">The sequence shown here is derived from an EMBL/GenBank/DDBJ whole genome shotgun (WGS) entry which is preliminary data.</text>
</comment>
<dbReference type="EMBL" id="JWYV01000013">
    <property type="protein sequence ID" value="KKC99088.1"/>
    <property type="molecule type" value="Genomic_DNA"/>
</dbReference>
<organism evidence="2 3">
    <name type="scientific">Photobacterium halotolerans</name>
    <dbReference type="NCBI Taxonomy" id="265726"/>
    <lineage>
        <taxon>Bacteria</taxon>
        <taxon>Pseudomonadati</taxon>
        <taxon>Pseudomonadota</taxon>
        <taxon>Gammaproteobacteria</taxon>
        <taxon>Vibrionales</taxon>
        <taxon>Vibrionaceae</taxon>
        <taxon>Photobacterium</taxon>
    </lineage>
</organism>
<protein>
    <submittedName>
        <fullName evidence="2">Uncharacterized protein</fullName>
    </submittedName>
</protein>
<evidence type="ECO:0000256" key="1">
    <source>
        <dbReference type="SAM" id="Phobius"/>
    </source>
</evidence>
<dbReference type="AlphaFoldDB" id="A0A0F5VAE8"/>
<evidence type="ECO:0000313" key="3">
    <source>
        <dbReference type="Proteomes" id="UP000033633"/>
    </source>
</evidence>
<gene>
    <name evidence="2" type="ORF">KY46_14695</name>
</gene>
<reference evidence="2 3" key="1">
    <citation type="submission" date="2014-12" db="EMBL/GenBank/DDBJ databases">
        <title>Mercury Reductase activity and rhizosphere competence traits in the genome of root associated Photobacterium halotolerans MELD1.</title>
        <authorList>
            <person name="Mathew D.C."/>
            <person name="Huang C.-C."/>
        </authorList>
    </citation>
    <scope>NUCLEOTIDE SEQUENCE [LARGE SCALE GENOMIC DNA]</scope>
    <source>
        <strain evidence="2 3">MELD1</strain>
    </source>
</reference>
<dbReference type="RefSeq" id="WP_046221395.1">
    <property type="nucleotide sequence ID" value="NZ_JWYV01000013.1"/>
</dbReference>
<dbReference type="Proteomes" id="UP000033633">
    <property type="component" value="Unassembled WGS sequence"/>
</dbReference>
<name>A0A0F5VAE8_9GAMM</name>
<feature type="transmembrane region" description="Helical" evidence="1">
    <location>
        <begin position="32"/>
        <end position="52"/>
    </location>
</feature>
<keyword evidence="3" id="KW-1185">Reference proteome</keyword>
<dbReference type="STRING" id="265726.KY46_14695"/>
<sequence length="79" mass="8944">MLFGYIAPSLLLIVLGCLFTLAMALHKQWLWLTRISLIGLLLAAAMVVKYQYQDLQSIGSCLHRLENPRSVQHGCMRVD</sequence>
<dbReference type="PATRIC" id="fig|265726.11.peg.1186"/>